<feature type="compositionally biased region" description="Acidic residues" evidence="1">
    <location>
        <begin position="64"/>
        <end position="79"/>
    </location>
</feature>
<feature type="region of interest" description="Disordered" evidence="1">
    <location>
        <begin position="34"/>
        <end position="79"/>
    </location>
</feature>
<feature type="domain" description="DUF7577" evidence="3">
    <location>
        <begin position="82"/>
        <end position="110"/>
    </location>
</feature>
<reference evidence="4 5" key="1">
    <citation type="journal article" date="2014" name="PLoS Genet.">
        <title>Phylogenetically driven sequencing of extremely halophilic archaea reveals strategies for static and dynamic osmo-response.</title>
        <authorList>
            <person name="Becker E.A."/>
            <person name="Seitzer P.M."/>
            <person name="Tritt A."/>
            <person name="Larsen D."/>
            <person name="Krusor M."/>
            <person name="Yao A.I."/>
            <person name="Wu D."/>
            <person name="Madern D."/>
            <person name="Eisen J.A."/>
            <person name="Darling A.E."/>
            <person name="Facciotti M.T."/>
        </authorList>
    </citation>
    <scope>NUCLEOTIDE SEQUENCE [LARGE SCALE GENOMIC DNA]</scope>
    <source>
        <strain evidence="4 5">JCM 14663</strain>
    </source>
</reference>
<keyword evidence="2" id="KW-0472">Membrane</keyword>
<dbReference type="Proteomes" id="UP000011592">
    <property type="component" value="Unassembled WGS sequence"/>
</dbReference>
<feature type="transmembrane region" description="Helical" evidence="2">
    <location>
        <begin position="6"/>
        <end position="27"/>
    </location>
</feature>
<accession>L9Z4R0</accession>
<dbReference type="AlphaFoldDB" id="L9Z4R0"/>
<dbReference type="EMBL" id="AOIJ01000048">
    <property type="protein sequence ID" value="ELY80178.1"/>
    <property type="molecule type" value="Genomic_DNA"/>
</dbReference>
<dbReference type="Pfam" id="PF24463">
    <property type="entry name" value="DUF7577"/>
    <property type="match status" value="1"/>
</dbReference>
<gene>
    <name evidence="4" type="ORF">C486_09240</name>
</gene>
<protein>
    <recommendedName>
        <fullName evidence="3">DUF7577 domain-containing protein</fullName>
    </recommendedName>
</protein>
<name>L9Z4R0_9EURY</name>
<evidence type="ECO:0000256" key="2">
    <source>
        <dbReference type="SAM" id="Phobius"/>
    </source>
</evidence>
<dbReference type="InterPro" id="IPR055999">
    <property type="entry name" value="DUF7577"/>
</dbReference>
<evidence type="ECO:0000313" key="4">
    <source>
        <dbReference type="EMBL" id="ELY80178.1"/>
    </source>
</evidence>
<evidence type="ECO:0000259" key="3">
    <source>
        <dbReference type="Pfam" id="PF24463"/>
    </source>
</evidence>
<sequence length="111" mass="12661">MVMELWGWLIGYVVLFALLHLLLYYLYVRRDDGDGERTPSLADPNRASMRSSAGPDRFPRAADDIGDADQVDEDREPDFDGETIRCPHCGARNEADQTFTYCWNCISGLRQ</sequence>
<organism evidence="4 5">
    <name type="scientific">Natrinema gari JCM 14663</name>
    <dbReference type="NCBI Taxonomy" id="1230459"/>
    <lineage>
        <taxon>Archaea</taxon>
        <taxon>Methanobacteriati</taxon>
        <taxon>Methanobacteriota</taxon>
        <taxon>Stenosarchaea group</taxon>
        <taxon>Halobacteria</taxon>
        <taxon>Halobacteriales</taxon>
        <taxon>Natrialbaceae</taxon>
        <taxon>Natrinema</taxon>
    </lineage>
</organism>
<dbReference type="PATRIC" id="fig|1230459.4.peg.1845"/>
<comment type="caution">
    <text evidence="4">The sequence shown here is derived from an EMBL/GenBank/DDBJ whole genome shotgun (WGS) entry which is preliminary data.</text>
</comment>
<evidence type="ECO:0000313" key="5">
    <source>
        <dbReference type="Proteomes" id="UP000011592"/>
    </source>
</evidence>
<keyword evidence="5" id="KW-1185">Reference proteome</keyword>
<proteinExistence type="predicted"/>
<evidence type="ECO:0000256" key="1">
    <source>
        <dbReference type="SAM" id="MobiDB-lite"/>
    </source>
</evidence>
<keyword evidence="2" id="KW-0812">Transmembrane</keyword>
<keyword evidence="2" id="KW-1133">Transmembrane helix</keyword>